<evidence type="ECO:0000313" key="3">
    <source>
        <dbReference type="Proteomes" id="UP000012174"/>
    </source>
</evidence>
<feature type="chain" id="PRO_5004085504" evidence="1">
    <location>
        <begin position="19"/>
        <end position="125"/>
    </location>
</feature>
<evidence type="ECO:0000256" key="1">
    <source>
        <dbReference type="SAM" id="SignalP"/>
    </source>
</evidence>
<feature type="signal peptide" evidence="1">
    <location>
        <begin position="1"/>
        <end position="18"/>
    </location>
</feature>
<keyword evidence="1" id="KW-0732">Signal</keyword>
<dbReference type="Proteomes" id="UP000012174">
    <property type="component" value="Unassembled WGS sequence"/>
</dbReference>
<sequence length="125" mass="13944">MKFTSTILPMCLATVATARYLTVKTYSDLKCSSPAESITLHNLEDCHQMNTPFRSFSTQSVDQSFIDEGVRILTWSTNDCQHSSVTQQQTFGLSNDDNCNIPFADINEGQQNPFKVGSFQVGDYS</sequence>
<accession>M7T318</accession>
<dbReference type="HOGENOM" id="CLU_1992631_0_0_1"/>
<gene>
    <name evidence="2" type="ORF">UCREL1_1990</name>
</gene>
<protein>
    <submittedName>
        <fullName evidence="2">Uncharacterized protein</fullName>
    </submittedName>
</protein>
<dbReference type="OrthoDB" id="4883669at2759"/>
<dbReference type="KEGG" id="ela:UCREL1_1990"/>
<reference evidence="3" key="1">
    <citation type="journal article" date="2013" name="Genome Announc.">
        <title>Draft genome sequence of the grapevine dieback fungus Eutypa lata UCR-EL1.</title>
        <authorList>
            <person name="Blanco-Ulate B."/>
            <person name="Rolshausen P.E."/>
            <person name="Cantu D."/>
        </authorList>
    </citation>
    <scope>NUCLEOTIDE SEQUENCE [LARGE SCALE GENOMIC DNA]</scope>
    <source>
        <strain evidence="3">UCR-EL1</strain>
    </source>
</reference>
<organism evidence="2 3">
    <name type="scientific">Eutypa lata (strain UCR-EL1)</name>
    <name type="common">Grapevine dieback disease fungus</name>
    <name type="synonym">Eutypa armeniacae</name>
    <dbReference type="NCBI Taxonomy" id="1287681"/>
    <lineage>
        <taxon>Eukaryota</taxon>
        <taxon>Fungi</taxon>
        <taxon>Dikarya</taxon>
        <taxon>Ascomycota</taxon>
        <taxon>Pezizomycotina</taxon>
        <taxon>Sordariomycetes</taxon>
        <taxon>Xylariomycetidae</taxon>
        <taxon>Xylariales</taxon>
        <taxon>Diatrypaceae</taxon>
        <taxon>Eutypa</taxon>
    </lineage>
</organism>
<dbReference type="EMBL" id="KB705736">
    <property type="protein sequence ID" value="EMR70967.1"/>
    <property type="molecule type" value="Genomic_DNA"/>
</dbReference>
<evidence type="ECO:0000313" key="2">
    <source>
        <dbReference type="EMBL" id="EMR70967.1"/>
    </source>
</evidence>
<dbReference type="AlphaFoldDB" id="M7T318"/>
<keyword evidence="3" id="KW-1185">Reference proteome</keyword>
<name>M7T318_EUTLA</name>
<proteinExistence type="predicted"/>